<sequence length="187" mass="21067">MQDPDDVLAVAATRRWLERAVIGLNLCPFAKAVYVKEQVRYVVSPAHTAEALRAELERELQWLAAADPAKTDTTLLIHPHVLQDFLDYNDFLDEADRLLADLGLEGELQVASFHPRYQFAGTGEADIENCTNRSPYPMLHLLREASIDRAVAAFPETDAIYEANMQTLRALGREGWDRLMTKDEGAR</sequence>
<evidence type="ECO:0000313" key="2">
    <source>
        <dbReference type="Proteomes" id="UP001165541"/>
    </source>
</evidence>
<gene>
    <name evidence="1" type="ORF">M8A51_11845</name>
</gene>
<reference evidence="1" key="1">
    <citation type="submission" date="2022-05" db="EMBL/GenBank/DDBJ databases">
        <title>Schlegelella sp. nov., isolated from mangrove soil.</title>
        <authorList>
            <person name="Liu Y."/>
            <person name="Ge X."/>
            <person name="Liu W."/>
        </authorList>
    </citation>
    <scope>NUCLEOTIDE SEQUENCE</scope>
    <source>
        <strain evidence="1">S2-27</strain>
    </source>
</reference>
<comment type="caution">
    <text evidence="1">The sequence shown here is derived from an EMBL/GenBank/DDBJ whole genome shotgun (WGS) entry which is preliminary data.</text>
</comment>
<dbReference type="EMBL" id="JAMKFE010000006">
    <property type="protein sequence ID" value="MCM5680224.1"/>
    <property type="molecule type" value="Genomic_DNA"/>
</dbReference>
<keyword evidence="2" id="KW-1185">Reference proteome</keyword>
<protein>
    <submittedName>
        <fullName evidence="1">DUF1415 domain-containing protein</fullName>
    </submittedName>
</protein>
<evidence type="ECO:0000313" key="1">
    <source>
        <dbReference type="EMBL" id="MCM5680224.1"/>
    </source>
</evidence>
<accession>A0ABT0YPH1</accession>
<organism evidence="1 2">
    <name type="scientific">Caldimonas mangrovi</name>
    <dbReference type="NCBI Taxonomy" id="2944811"/>
    <lineage>
        <taxon>Bacteria</taxon>
        <taxon>Pseudomonadati</taxon>
        <taxon>Pseudomonadota</taxon>
        <taxon>Betaproteobacteria</taxon>
        <taxon>Burkholderiales</taxon>
        <taxon>Sphaerotilaceae</taxon>
        <taxon>Caldimonas</taxon>
    </lineage>
</organism>
<dbReference type="Proteomes" id="UP001165541">
    <property type="component" value="Unassembled WGS sequence"/>
</dbReference>
<proteinExistence type="predicted"/>
<dbReference type="InterPro" id="IPR009858">
    <property type="entry name" value="DUF1415"/>
</dbReference>
<dbReference type="RefSeq" id="WP_251778656.1">
    <property type="nucleotide sequence ID" value="NZ_JAMKFE010000006.1"/>
</dbReference>
<name>A0ABT0YPH1_9BURK</name>
<dbReference type="Pfam" id="PF07209">
    <property type="entry name" value="DUF1415"/>
    <property type="match status" value="1"/>
</dbReference>